<feature type="transmembrane region" description="Helical" evidence="1">
    <location>
        <begin position="111"/>
        <end position="130"/>
    </location>
</feature>
<gene>
    <name evidence="2" type="ORF">SPHA_74268</name>
</gene>
<evidence type="ECO:0000313" key="3">
    <source>
        <dbReference type="Proteomes" id="UP000597762"/>
    </source>
</evidence>
<dbReference type="AlphaFoldDB" id="A0A812ENT6"/>
<feature type="transmembrane region" description="Helical" evidence="1">
    <location>
        <begin position="68"/>
        <end position="91"/>
    </location>
</feature>
<comment type="caution">
    <text evidence="2">The sequence shown here is derived from an EMBL/GenBank/DDBJ whole genome shotgun (WGS) entry which is preliminary data.</text>
</comment>
<keyword evidence="3" id="KW-1185">Reference proteome</keyword>
<evidence type="ECO:0000256" key="1">
    <source>
        <dbReference type="SAM" id="Phobius"/>
    </source>
</evidence>
<protein>
    <submittedName>
        <fullName evidence="2">Uncharacterized protein</fullName>
    </submittedName>
</protein>
<sequence length="196" mass="21523">MPSSALTTQINHSPLSLPIYSLFTSPILLKPPFMPCSFQLYSPCILTISHTLFALFKSLPCISSSILFIPSLDFNFLSSIFFFLCLSLVYFKPQSLASLFHPVDAQPLSTFAPPLAILFFALLSVYSTFLPTLTPSSFLFFTLTFSEALCPTVHSSTQTPSLILQVWVGVCPYPICALGLTQPPSIPQTYPPPLST</sequence>
<dbReference type="EMBL" id="CAHIKZ030005412">
    <property type="protein sequence ID" value="CAE1324503.1"/>
    <property type="molecule type" value="Genomic_DNA"/>
</dbReference>
<proteinExistence type="predicted"/>
<dbReference type="Proteomes" id="UP000597762">
    <property type="component" value="Unassembled WGS sequence"/>
</dbReference>
<evidence type="ECO:0000313" key="2">
    <source>
        <dbReference type="EMBL" id="CAE1324503.1"/>
    </source>
</evidence>
<keyword evidence="1" id="KW-1133">Transmembrane helix</keyword>
<accession>A0A812ENT6</accession>
<organism evidence="2 3">
    <name type="scientific">Acanthosepion pharaonis</name>
    <name type="common">Pharaoh cuttlefish</name>
    <name type="synonym">Sepia pharaonis</name>
    <dbReference type="NCBI Taxonomy" id="158019"/>
    <lineage>
        <taxon>Eukaryota</taxon>
        <taxon>Metazoa</taxon>
        <taxon>Spiralia</taxon>
        <taxon>Lophotrochozoa</taxon>
        <taxon>Mollusca</taxon>
        <taxon>Cephalopoda</taxon>
        <taxon>Coleoidea</taxon>
        <taxon>Decapodiformes</taxon>
        <taxon>Sepiida</taxon>
        <taxon>Sepiina</taxon>
        <taxon>Sepiidae</taxon>
        <taxon>Acanthosepion</taxon>
    </lineage>
</organism>
<name>A0A812ENT6_ACAPH</name>
<keyword evidence="1" id="KW-0812">Transmembrane</keyword>
<reference evidence="2" key="1">
    <citation type="submission" date="2021-01" db="EMBL/GenBank/DDBJ databases">
        <authorList>
            <person name="Li R."/>
            <person name="Bekaert M."/>
        </authorList>
    </citation>
    <scope>NUCLEOTIDE SEQUENCE</scope>
    <source>
        <strain evidence="2">Farmed</strain>
    </source>
</reference>
<keyword evidence="1" id="KW-0472">Membrane</keyword>